<dbReference type="EMBL" id="JACEIK010011102">
    <property type="protein sequence ID" value="MCE3215460.1"/>
    <property type="molecule type" value="Genomic_DNA"/>
</dbReference>
<sequence>MRLNMDGDHTKNYEQPYKSLGRVSGEEFPLIIAFVMVQSHSQRRVSARTTLVTAFAIVGLHSRSCGSGQ</sequence>
<organism evidence="1 2">
    <name type="scientific">Datura stramonium</name>
    <name type="common">Jimsonweed</name>
    <name type="synonym">Common thornapple</name>
    <dbReference type="NCBI Taxonomy" id="4076"/>
    <lineage>
        <taxon>Eukaryota</taxon>
        <taxon>Viridiplantae</taxon>
        <taxon>Streptophyta</taxon>
        <taxon>Embryophyta</taxon>
        <taxon>Tracheophyta</taxon>
        <taxon>Spermatophyta</taxon>
        <taxon>Magnoliopsida</taxon>
        <taxon>eudicotyledons</taxon>
        <taxon>Gunneridae</taxon>
        <taxon>Pentapetalae</taxon>
        <taxon>asterids</taxon>
        <taxon>lamiids</taxon>
        <taxon>Solanales</taxon>
        <taxon>Solanaceae</taxon>
        <taxon>Solanoideae</taxon>
        <taxon>Datureae</taxon>
        <taxon>Datura</taxon>
    </lineage>
</organism>
<feature type="non-terminal residue" evidence="1">
    <location>
        <position position="69"/>
    </location>
</feature>
<dbReference type="Proteomes" id="UP000823775">
    <property type="component" value="Unassembled WGS sequence"/>
</dbReference>
<protein>
    <submittedName>
        <fullName evidence="1">Uncharacterized protein</fullName>
    </submittedName>
</protein>
<proteinExistence type="predicted"/>
<name>A0ABS8WU05_DATST</name>
<keyword evidence="2" id="KW-1185">Reference proteome</keyword>
<gene>
    <name evidence="1" type="ORF">HAX54_002488</name>
</gene>
<comment type="caution">
    <text evidence="1">The sequence shown here is derived from an EMBL/GenBank/DDBJ whole genome shotgun (WGS) entry which is preliminary data.</text>
</comment>
<evidence type="ECO:0000313" key="2">
    <source>
        <dbReference type="Proteomes" id="UP000823775"/>
    </source>
</evidence>
<reference evidence="1 2" key="1">
    <citation type="journal article" date="2021" name="BMC Genomics">
        <title>Datura genome reveals duplications of psychoactive alkaloid biosynthetic genes and high mutation rate following tissue culture.</title>
        <authorList>
            <person name="Rajewski A."/>
            <person name="Carter-House D."/>
            <person name="Stajich J."/>
            <person name="Litt A."/>
        </authorList>
    </citation>
    <scope>NUCLEOTIDE SEQUENCE [LARGE SCALE GENOMIC DNA]</scope>
    <source>
        <strain evidence="1">AR-01</strain>
    </source>
</reference>
<evidence type="ECO:0000313" key="1">
    <source>
        <dbReference type="EMBL" id="MCE3215460.1"/>
    </source>
</evidence>
<accession>A0ABS8WU05</accession>